<gene>
    <name evidence="3" type="ORF">HGA02_05925</name>
</gene>
<keyword evidence="1" id="KW-0378">Hydrolase</keyword>
<dbReference type="Pfam" id="PF07470">
    <property type="entry name" value="Glyco_hydro_88"/>
    <property type="match status" value="1"/>
</dbReference>
<dbReference type="SUPFAM" id="SSF48208">
    <property type="entry name" value="Six-hairpin glycosidases"/>
    <property type="match status" value="1"/>
</dbReference>
<dbReference type="InterPro" id="IPR052043">
    <property type="entry name" value="PolySaccharide_Degr_Enz"/>
</dbReference>
<dbReference type="InterPro" id="IPR012341">
    <property type="entry name" value="6hp_glycosidase-like_sf"/>
</dbReference>
<dbReference type="InterPro" id="IPR010905">
    <property type="entry name" value="Glyco_hydro_88"/>
</dbReference>
<evidence type="ECO:0000256" key="2">
    <source>
        <dbReference type="SAM" id="SignalP"/>
    </source>
</evidence>
<dbReference type="RefSeq" id="WP_168678228.1">
    <property type="nucleotide sequence ID" value="NZ_JAAXOY010000098.1"/>
</dbReference>
<dbReference type="Gene3D" id="1.50.10.10">
    <property type="match status" value="1"/>
</dbReference>
<sequence length="570" mass="60653">MGVLVAVVAFVPHPAVAAAPTPPSRASVVQAARLAVDRFYATDGGATAAAGWRWAPYFMAVEALHRETGDATYAQWLQAWGDRNAWTGDAPPSPTSNPDSRAAIQVWYDMAARGMAADLAPSDALMAADLALPADRYWWIDAMFMGLPLWPRWATRTGQSAYAAKHAQLYTYLRDDGFTTYRRGCGHTGLFDPTESLWWRDCQFVPQRDALGHKVFWSRGNGWVLAAMARTLMVLPTTDPQAAEYRAMLQRMAARLVPLQGADGMWRSHLLSPSLYPAPETSGTALFTYAMAYGIRSGLLDAATYLPVVLRAWQGLSTISLTSTGFVSNCQLVGDQPAAPSTTTSIAYCVGAFALAATEVARLDGYLAADPFTRTATNGLGTAEVGGTWTTPVAPVDFSVDGAVARVRTPAGHTRYANLAGVSSQDTDLTATFAFTRPTSRSLYLALVARQVGSATYTGRAVVSSTGTVQAQAQRSGTTLRAVAVPGLVVAAADRVRIRVQAVGAAPTTLRVKVWKDGAVEPSAWHVTVTDTTAALQARGAIGLTTYLSADATPSPLVVTVDDLTARRPG</sequence>
<feature type="chain" id="PRO_5045539396" description="Glycosyl hydrolase family 88" evidence="2">
    <location>
        <begin position="18"/>
        <end position="570"/>
    </location>
</feature>
<dbReference type="Proteomes" id="UP000777774">
    <property type="component" value="Unassembled WGS sequence"/>
</dbReference>
<comment type="caution">
    <text evidence="3">The sequence shown here is derived from an EMBL/GenBank/DDBJ whole genome shotgun (WGS) entry which is preliminary data.</text>
</comment>
<name>A0ABX1JXN4_9CELL</name>
<evidence type="ECO:0000313" key="4">
    <source>
        <dbReference type="Proteomes" id="UP000777774"/>
    </source>
</evidence>
<evidence type="ECO:0008006" key="5">
    <source>
        <dbReference type="Google" id="ProtNLM"/>
    </source>
</evidence>
<accession>A0ABX1JXN4</accession>
<dbReference type="EMBL" id="JAAXOY010000098">
    <property type="protein sequence ID" value="NKY39089.1"/>
    <property type="molecule type" value="Genomic_DNA"/>
</dbReference>
<dbReference type="PANTHER" id="PTHR33886:SF8">
    <property type="entry name" value="UNSATURATED RHAMNOGALACTURONAN HYDROLASE (EUROFUNG)"/>
    <property type="match status" value="1"/>
</dbReference>
<feature type="signal peptide" evidence="2">
    <location>
        <begin position="1"/>
        <end position="17"/>
    </location>
</feature>
<organism evidence="3 4">
    <name type="scientific">Cellulomonas septica</name>
    <dbReference type="NCBI Taxonomy" id="285080"/>
    <lineage>
        <taxon>Bacteria</taxon>
        <taxon>Bacillati</taxon>
        <taxon>Actinomycetota</taxon>
        <taxon>Actinomycetes</taxon>
        <taxon>Micrococcales</taxon>
        <taxon>Cellulomonadaceae</taxon>
        <taxon>Cellulomonas</taxon>
    </lineage>
</organism>
<dbReference type="InterPro" id="IPR008928">
    <property type="entry name" value="6-hairpin_glycosidase_sf"/>
</dbReference>
<keyword evidence="4" id="KW-1185">Reference proteome</keyword>
<keyword evidence="2" id="KW-0732">Signal</keyword>
<evidence type="ECO:0000313" key="3">
    <source>
        <dbReference type="EMBL" id="NKY39089.1"/>
    </source>
</evidence>
<evidence type="ECO:0000256" key="1">
    <source>
        <dbReference type="ARBA" id="ARBA00022801"/>
    </source>
</evidence>
<reference evidence="3 4" key="1">
    <citation type="submission" date="2020-04" db="EMBL/GenBank/DDBJ databases">
        <title>MicrobeNet Type strains.</title>
        <authorList>
            <person name="Nicholson A.C."/>
        </authorList>
    </citation>
    <scope>NUCLEOTIDE SEQUENCE [LARGE SCALE GENOMIC DNA]</scope>
    <source>
        <strain evidence="3 4">ATCC BAA-787</strain>
    </source>
</reference>
<protein>
    <recommendedName>
        <fullName evidence="5">Glycosyl hydrolase family 88</fullName>
    </recommendedName>
</protein>
<dbReference type="PANTHER" id="PTHR33886">
    <property type="entry name" value="UNSATURATED RHAMNOGALACTURONAN HYDROLASE (EUROFUNG)"/>
    <property type="match status" value="1"/>
</dbReference>
<proteinExistence type="predicted"/>